<keyword evidence="3" id="KW-1185">Reference proteome</keyword>
<feature type="region of interest" description="Disordered" evidence="1">
    <location>
        <begin position="162"/>
        <end position="181"/>
    </location>
</feature>
<feature type="region of interest" description="Disordered" evidence="1">
    <location>
        <begin position="199"/>
        <end position="266"/>
    </location>
</feature>
<dbReference type="AlphaFoldDB" id="A0A5E4PY34"/>
<evidence type="ECO:0000256" key="1">
    <source>
        <dbReference type="SAM" id="MobiDB-lite"/>
    </source>
</evidence>
<evidence type="ECO:0000313" key="3">
    <source>
        <dbReference type="Proteomes" id="UP000324832"/>
    </source>
</evidence>
<dbReference type="Proteomes" id="UP000324832">
    <property type="component" value="Unassembled WGS sequence"/>
</dbReference>
<feature type="region of interest" description="Disordered" evidence="1">
    <location>
        <begin position="125"/>
        <end position="153"/>
    </location>
</feature>
<feature type="compositionally biased region" description="Low complexity" evidence="1">
    <location>
        <begin position="222"/>
        <end position="234"/>
    </location>
</feature>
<name>A0A5E4PY34_9NEOP</name>
<sequence length="279" mass="30498">MSNRRESFKKSLGITAYPWSSDDDEDNPIERRGNQAPLIGGLPVPGGCVDNGNIQEPSPVRNRTEPSPVRNQTEPSSVRNRTEPTLLFKKNVGLHNLLVNRLPANYEPSENVRANMHRMIAISALRSMRRPSETGSTSQPGPSGSRRTYVADVVGPRRIYARKRGSRVLPPRSSVPTLFSGTTSSSVFAMIPLSTSIDRSIDHGHSNDNQTENDQEQRRSVSPEPSGSGSNESNAVEETENDQEQRQSVSPEPSGSGSNESSAMEGISTIFKYSIQHSA</sequence>
<feature type="compositionally biased region" description="Low complexity" evidence="1">
    <location>
        <begin position="133"/>
        <end position="145"/>
    </location>
</feature>
<feature type="compositionally biased region" description="Low complexity" evidence="1">
    <location>
        <begin position="248"/>
        <end position="262"/>
    </location>
</feature>
<reference evidence="2 3" key="1">
    <citation type="submission" date="2017-07" db="EMBL/GenBank/DDBJ databases">
        <authorList>
            <person name="Talla V."/>
            <person name="Backstrom N."/>
        </authorList>
    </citation>
    <scope>NUCLEOTIDE SEQUENCE [LARGE SCALE GENOMIC DNA]</scope>
</reference>
<proteinExistence type="predicted"/>
<gene>
    <name evidence="2" type="ORF">LSINAPIS_LOCUS3151</name>
</gene>
<dbReference type="EMBL" id="FZQP02000737">
    <property type="protein sequence ID" value="VVC90175.1"/>
    <property type="molecule type" value="Genomic_DNA"/>
</dbReference>
<evidence type="ECO:0000313" key="2">
    <source>
        <dbReference type="EMBL" id="VVC90175.1"/>
    </source>
</evidence>
<feature type="compositionally biased region" description="Polar residues" evidence="1">
    <location>
        <begin position="69"/>
        <end position="79"/>
    </location>
</feature>
<feature type="region of interest" description="Disordered" evidence="1">
    <location>
        <begin position="1"/>
        <end position="85"/>
    </location>
</feature>
<organism evidence="2 3">
    <name type="scientific">Leptidea sinapis</name>
    <dbReference type="NCBI Taxonomy" id="189913"/>
    <lineage>
        <taxon>Eukaryota</taxon>
        <taxon>Metazoa</taxon>
        <taxon>Ecdysozoa</taxon>
        <taxon>Arthropoda</taxon>
        <taxon>Hexapoda</taxon>
        <taxon>Insecta</taxon>
        <taxon>Pterygota</taxon>
        <taxon>Neoptera</taxon>
        <taxon>Endopterygota</taxon>
        <taxon>Lepidoptera</taxon>
        <taxon>Glossata</taxon>
        <taxon>Ditrysia</taxon>
        <taxon>Papilionoidea</taxon>
        <taxon>Pieridae</taxon>
        <taxon>Dismorphiinae</taxon>
        <taxon>Leptidea</taxon>
    </lineage>
</organism>
<protein>
    <submittedName>
        <fullName evidence="2">Uncharacterized protein</fullName>
    </submittedName>
</protein>
<accession>A0A5E4PY34</accession>